<organism evidence="1 2">
    <name type="scientific">Daucus carota subsp. sativus</name>
    <name type="common">Carrot</name>
    <dbReference type="NCBI Taxonomy" id="79200"/>
    <lineage>
        <taxon>Eukaryota</taxon>
        <taxon>Viridiplantae</taxon>
        <taxon>Streptophyta</taxon>
        <taxon>Embryophyta</taxon>
        <taxon>Tracheophyta</taxon>
        <taxon>Spermatophyta</taxon>
        <taxon>Magnoliopsida</taxon>
        <taxon>eudicotyledons</taxon>
        <taxon>Gunneridae</taxon>
        <taxon>Pentapetalae</taxon>
        <taxon>asterids</taxon>
        <taxon>campanulids</taxon>
        <taxon>Apiales</taxon>
        <taxon>Apiaceae</taxon>
        <taxon>Apioideae</taxon>
        <taxon>Scandiceae</taxon>
        <taxon>Daucinae</taxon>
        <taxon>Daucus</taxon>
        <taxon>Daucus sect. Daucus</taxon>
    </lineage>
</organism>
<dbReference type="Proteomes" id="UP000077755">
    <property type="component" value="Chromosome 4"/>
</dbReference>
<sequence length="40" mass="5019">MHVHHHYNYDNPYIRKNTFTKFASINYFLDLQKQHIKHAF</sequence>
<accession>A0AAF0WUZ2</accession>
<dbReference type="AlphaFoldDB" id="A0AAF0WUZ2"/>
<reference evidence="1" key="1">
    <citation type="journal article" date="2016" name="Nat. Genet.">
        <title>A high-quality carrot genome assembly provides new insights into carotenoid accumulation and asterid genome evolution.</title>
        <authorList>
            <person name="Iorizzo M."/>
            <person name="Ellison S."/>
            <person name="Senalik D."/>
            <person name="Zeng P."/>
            <person name="Satapoomin P."/>
            <person name="Huang J."/>
            <person name="Bowman M."/>
            <person name="Iovene M."/>
            <person name="Sanseverino W."/>
            <person name="Cavagnaro P."/>
            <person name="Yildiz M."/>
            <person name="Macko-Podgorni A."/>
            <person name="Moranska E."/>
            <person name="Grzebelus E."/>
            <person name="Grzebelus D."/>
            <person name="Ashrafi H."/>
            <person name="Zheng Z."/>
            <person name="Cheng S."/>
            <person name="Spooner D."/>
            <person name="Van Deynze A."/>
            <person name="Simon P."/>
        </authorList>
    </citation>
    <scope>NUCLEOTIDE SEQUENCE</scope>
    <source>
        <tissue evidence="1">Leaf</tissue>
    </source>
</reference>
<dbReference type="EMBL" id="CP093346">
    <property type="protein sequence ID" value="WOG95123.1"/>
    <property type="molecule type" value="Genomic_DNA"/>
</dbReference>
<gene>
    <name evidence="1" type="ORF">DCAR_0414425</name>
</gene>
<evidence type="ECO:0000313" key="1">
    <source>
        <dbReference type="EMBL" id="WOG95123.1"/>
    </source>
</evidence>
<keyword evidence="2" id="KW-1185">Reference proteome</keyword>
<reference evidence="1" key="2">
    <citation type="submission" date="2022-03" db="EMBL/GenBank/DDBJ databases">
        <title>Draft title - Genomic analysis of global carrot germplasm unveils the trajectory of domestication and the origin of high carotenoid orange carrot.</title>
        <authorList>
            <person name="Iorizzo M."/>
            <person name="Ellison S."/>
            <person name="Senalik D."/>
            <person name="Macko-Podgorni A."/>
            <person name="Grzebelus D."/>
            <person name="Bostan H."/>
            <person name="Rolling W."/>
            <person name="Curaba J."/>
            <person name="Simon P."/>
        </authorList>
    </citation>
    <scope>NUCLEOTIDE SEQUENCE</scope>
    <source>
        <tissue evidence="1">Leaf</tissue>
    </source>
</reference>
<proteinExistence type="predicted"/>
<name>A0AAF0WUZ2_DAUCS</name>
<evidence type="ECO:0000313" key="2">
    <source>
        <dbReference type="Proteomes" id="UP000077755"/>
    </source>
</evidence>
<protein>
    <submittedName>
        <fullName evidence="1">Uncharacterized protein</fullName>
    </submittedName>
</protein>